<proteinExistence type="predicted"/>
<name>A0AAD3CHC8_9STRA</name>
<feature type="compositionally biased region" description="Basic and acidic residues" evidence="1">
    <location>
        <begin position="175"/>
        <end position="187"/>
    </location>
</feature>
<feature type="region of interest" description="Disordered" evidence="1">
    <location>
        <begin position="159"/>
        <end position="188"/>
    </location>
</feature>
<dbReference type="Proteomes" id="UP001054902">
    <property type="component" value="Unassembled WGS sequence"/>
</dbReference>
<evidence type="ECO:0000313" key="2">
    <source>
        <dbReference type="EMBL" id="GFH46117.1"/>
    </source>
</evidence>
<evidence type="ECO:0000256" key="1">
    <source>
        <dbReference type="SAM" id="MobiDB-lite"/>
    </source>
</evidence>
<dbReference type="EMBL" id="BLLK01000022">
    <property type="protein sequence ID" value="GFH46117.1"/>
    <property type="molecule type" value="Genomic_DNA"/>
</dbReference>
<comment type="caution">
    <text evidence="2">The sequence shown here is derived from an EMBL/GenBank/DDBJ whole genome shotgun (WGS) entry which is preliminary data.</text>
</comment>
<keyword evidence="3" id="KW-1185">Reference proteome</keyword>
<accession>A0AAD3CHC8</accession>
<protein>
    <submittedName>
        <fullName evidence="2">Uncharacterized protein</fullName>
    </submittedName>
</protein>
<evidence type="ECO:0000313" key="3">
    <source>
        <dbReference type="Proteomes" id="UP001054902"/>
    </source>
</evidence>
<reference evidence="2 3" key="1">
    <citation type="journal article" date="2021" name="Sci. Rep.">
        <title>The genome of the diatom Chaetoceros tenuissimus carries an ancient integrated fragment of an extant virus.</title>
        <authorList>
            <person name="Hongo Y."/>
            <person name="Kimura K."/>
            <person name="Takaki Y."/>
            <person name="Yoshida Y."/>
            <person name="Baba S."/>
            <person name="Kobayashi G."/>
            <person name="Nagasaki K."/>
            <person name="Hano T."/>
            <person name="Tomaru Y."/>
        </authorList>
    </citation>
    <scope>NUCLEOTIDE SEQUENCE [LARGE SCALE GENOMIC DNA]</scope>
    <source>
        <strain evidence="2 3">NIES-3715</strain>
    </source>
</reference>
<sequence>MFNIARRRIGSRLIASSFPTRRNAKKNSVPFFNQSLYFSTSSDDENTATKVENSPFRFPWRENAVEPLPRIVDQDDLSGVQHTSRARFFRRMIAGVELQTGLWDLFITKNWETELAKNSEYAFKMAVAGLISKTFNVPLTQIEIADDYVKFDSTMVNSEENTTITESEKNEDETILEKNEDGDNHDESIDEEEIDTDIFLSSMVEESLLNLYTESVDNDSEKEVYFYMKPTASRVENIFIVPGLTRSDTKEDESLRGAYTRVENTYSETQDMRRVSELAGEMIQKVSHKGTHRAIIMDVSINCIEKFLVKVGDKVLQGDDEEKETTHVVRLEMETSKGDQPKERILGSWYITDIDDQLAGNVWH</sequence>
<dbReference type="AlphaFoldDB" id="A0AAD3CHC8"/>
<organism evidence="2 3">
    <name type="scientific">Chaetoceros tenuissimus</name>
    <dbReference type="NCBI Taxonomy" id="426638"/>
    <lineage>
        <taxon>Eukaryota</taxon>
        <taxon>Sar</taxon>
        <taxon>Stramenopiles</taxon>
        <taxon>Ochrophyta</taxon>
        <taxon>Bacillariophyta</taxon>
        <taxon>Coscinodiscophyceae</taxon>
        <taxon>Chaetocerotophycidae</taxon>
        <taxon>Chaetocerotales</taxon>
        <taxon>Chaetocerotaceae</taxon>
        <taxon>Chaetoceros</taxon>
    </lineage>
</organism>
<gene>
    <name evidence="2" type="ORF">CTEN210_02591</name>
</gene>